<dbReference type="Proteomes" id="UP000472372">
    <property type="component" value="Chromosome 9"/>
</dbReference>
<dbReference type="EMBL" id="HG992985">
    <property type="protein sequence ID" value="CAE7205164.1"/>
    <property type="molecule type" value="Genomic_DNA"/>
</dbReference>
<evidence type="ECO:0000313" key="1">
    <source>
        <dbReference type="EMBL" id="CAE7205164.1"/>
    </source>
</evidence>
<evidence type="ECO:0000313" key="2">
    <source>
        <dbReference type="Proteomes" id="UP000472372"/>
    </source>
</evidence>
<reference evidence="1" key="1">
    <citation type="submission" date="2021-02" db="EMBL/GenBank/DDBJ databases">
        <authorList>
            <person name="Syme A R."/>
            <person name="Syme A R."/>
            <person name="Moolhuijzen P."/>
        </authorList>
    </citation>
    <scope>NUCLEOTIDE SEQUENCE</scope>
    <source>
        <strain evidence="1">W1-1</strain>
    </source>
</reference>
<sequence length="67" mass="7442">MKLITILILPLSLANAAWWTCNKAENKCSISGAHKIDCDPNFECRVDGNGCIPLSDDNTRYTHAHCH</sequence>
<name>A0A6S6WBH1_9PLEO</name>
<accession>A0A6S6WBH1</accession>
<dbReference type="AlphaFoldDB" id="A0A6S6WBH1"/>
<gene>
    <name evidence="1" type="ORF">PTTW11_09250</name>
</gene>
<protein>
    <submittedName>
        <fullName evidence="1">Uncharacterized protein</fullName>
    </submittedName>
</protein>
<proteinExistence type="predicted"/>
<organism evidence="1 2">
    <name type="scientific">Pyrenophora teres f. teres</name>
    <dbReference type="NCBI Taxonomy" id="97479"/>
    <lineage>
        <taxon>Eukaryota</taxon>
        <taxon>Fungi</taxon>
        <taxon>Dikarya</taxon>
        <taxon>Ascomycota</taxon>
        <taxon>Pezizomycotina</taxon>
        <taxon>Dothideomycetes</taxon>
        <taxon>Pleosporomycetidae</taxon>
        <taxon>Pleosporales</taxon>
        <taxon>Pleosporineae</taxon>
        <taxon>Pleosporaceae</taxon>
        <taxon>Pyrenophora</taxon>
    </lineage>
</organism>